<comment type="caution">
    <text evidence="2">The sequence shown here is derived from an EMBL/GenBank/DDBJ whole genome shotgun (WGS) entry which is preliminary data.</text>
</comment>
<evidence type="ECO:0000313" key="2">
    <source>
        <dbReference type="EMBL" id="MRG98408.1"/>
    </source>
</evidence>
<evidence type="ECO:0000313" key="3">
    <source>
        <dbReference type="Proteomes" id="UP000440224"/>
    </source>
</evidence>
<dbReference type="Proteomes" id="UP000440224">
    <property type="component" value="Unassembled WGS sequence"/>
</dbReference>
<dbReference type="EMBL" id="WJIE01000031">
    <property type="protein sequence ID" value="MRG98408.1"/>
    <property type="molecule type" value="Genomic_DNA"/>
</dbReference>
<gene>
    <name evidence="2" type="ORF">GF068_41810</name>
</gene>
<proteinExistence type="predicted"/>
<dbReference type="RefSeq" id="WP_153825177.1">
    <property type="nucleotide sequence ID" value="NZ_WJIE01000031.1"/>
</dbReference>
<keyword evidence="3" id="KW-1185">Reference proteome</keyword>
<dbReference type="AlphaFoldDB" id="A0A6N7Q253"/>
<sequence length="1211" mass="137228">MTQTILDAFDLPTRDQITALGFVVRLEAEGAEATRRRLVDEYVLTPAVREELPRIFDGMRRVFQRGEELGRFIHGSFGSGKSHFMSFLGMLLEDDSVAWKKRDPLVGELDKSHRAWIRDAHFLVVRLHMLTTSHTDTGFDRAVYEACNVALRHHGKPAFEFLDVQGVLDEALREAEQYGDIFWSQLERAGIVASKDDFQTMAQGSLEEREDLARAYLSFKGRDAASAGIDPNWAEGLQRLTRHVKAQGFGGLVLLVDELLLWLSEKTGPEFKRAINQLNVLVDHTDGRRALPLFVFVARQRNIREFFPDMVQEDGLHQHLDHHAKRFELTTLQDVELRHICRERVLRRKAPDVVQPVIDALAEGHKKLLPTLLQGADVAYLRDVYPFHPALIEMLIDVSTLMQRERTALRLLYELLIVHYPTLPVGEFLPVGSAFEAIFPESGVEGSERRESFRLLKAIHELYYQRFRPAMGEMKRRAEEEKTGFDDKRRRVLDQLVKTVLLAEVSPRLRGSGGMSVERLVQLNDVDVPGEMDKARMERAYQDLVELSRRVPALQLTGKSRSAVVGVVLQGANFGEVMDRARSKMDTVSGRAGAFYRVFSDMLGPKKELVFASGENNEHALRMKWRGTMRKGSLALRNIRELSNAAFKPADGDEFRILIDYPWDAPGHTVEEDRQRARDARKREGAQFTLCWLPRHLTPSEESVLADLAAAQYIASPVGQEDLLGNLAMHDRQQVVEQASKHEANLVNRLRDILREVYKNHGEVVPLNSDVKTDVPEPELDKNLERFAHELLDKRYSQHPSFGMEPRPEDLQKLCDWMVEAAESEGQRKHFDEATAKVLRGLGIPLELVDIGQTTAGLRRDTRYLKAVSSHATEATVRWDTVNEQLVKEFGLQPAVCNFFLAFLARAYGFRALHTVTRETLEVKIDSKLRTSVTLERAPLLELAEWSRLRELGPSLFEGQAPASHRTLAEQDRYARHLRELATKKRIALEGLHGRIRTLLGEGEPPPRLRSIRDALQRLSPLASSSTDSCTVLRELLIRWPDDTADPVRVVVRSVECVQRALEGLDEKARNHLGRIVGHSALGDDVRAHFETLHELLGTEEHERSLTDKAIASWNAEAHRLIEEVLRQTPPLTNPSARRPSPMPPAPDATVGFSGGKATGPSEEWKVILAEERLQAGDGDALTAFWRRLREKLQEQGAAPLEIEIRVRVKK</sequence>
<name>A0A6N7Q253_9BACT</name>
<dbReference type="OrthoDB" id="3201900at2"/>
<evidence type="ECO:0000256" key="1">
    <source>
        <dbReference type="SAM" id="MobiDB-lite"/>
    </source>
</evidence>
<reference evidence="2 3" key="1">
    <citation type="submission" date="2019-10" db="EMBL/GenBank/DDBJ databases">
        <title>A soil myxobacterium in the family Polyangiaceae.</title>
        <authorList>
            <person name="Li Y."/>
            <person name="Wang J."/>
        </authorList>
    </citation>
    <scope>NUCLEOTIDE SEQUENCE [LARGE SCALE GENOMIC DNA]</scope>
    <source>
        <strain evidence="2 3">DSM 14734</strain>
    </source>
</reference>
<evidence type="ECO:0008006" key="4">
    <source>
        <dbReference type="Google" id="ProtNLM"/>
    </source>
</evidence>
<protein>
    <recommendedName>
        <fullName evidence="4">Phage resistance protein</fullName>
    </recommendedName>
</protein>
<feature type="region of interest" description="Disordered" evidence="1">
    <location>
        <begin position="1129"/>
        <end position="1159"/>
    </location>
</feature>
<organism evidence="2 3">
    <name type="scientific">Polyangium spumosum</name>
    <dbReference type="NCBI Taxonomy" id="889282"/>
    <lineage>
        <taxon>Bacteria</taxon>
        <taxon>Pseudomonadati</taxon>
        <taxon>Myxococcota</taxon>
        <taxon>Polyangia</taxon>
        <taxon>Polyangiales</taxon>
        <taxon>Polyangiaceae</taxon>
        <taxon>Polyangium</taxon>
    </lineage>
</organism>
<accession>A0A6N7Q253</accession>